<evidence type="ECO:0000256" key="1">
    <source>
        <dbReference type="SAM" id="SignalP"/>
    </source>
</evidence>
<dbReference type="SUPFAM" id="SSF56601">
    <property type="entry name" value="beta-lactamase/transpeptidase-like"/>
    <property type="match status" value="1"/>
</dbReference>
<dbReference type="PANTHER" id="PTHR46825">
    <property type="entry name" value="D-ALANYL-D-ALANINE-CARBOXYPEPTIDASE/ENDOPEPTIDASE AMPH"/>
    <property type="match status" value="1"/>
</dbReference>
<organism evidence="3 4">
    <name type="scientific">Klebsiella quasipneumoniae subsp. quasipneumoniae</name>
    <dbReference type="NCBI Taxonomy" id="1667327"/>
    <lineage>
        <taxon>Bacteria</taxon>
        <taxon>Pseudomonadati</taxon>
        <taxon>Pseudomonadota</taxon>
        <taxon>Gammaproteobacteria</taxon>
        <taxon>Enterobacterales</taxon>
        <taxon>Enterobacteriaceae</taxon>
        <taxon>Klebsiella/Raoultella group</taxon>
        <taxon>Klebsiella</taxon>
        <taxon>Klebsiella pneumoniae complex</taxon>
    </lineage>
</organism>
<protein>
    <submittedName>
        <fullName evidence="3">Serine hydrolase</fullName>
    </submittedName>
</protein>
<evidence type="ECO:0000313" key="3">
    <source>
        <dbReference type="EMBL" id="BDO11159.1"/>
    </source>
</evidence>
<evidence type="ECO:0000313" key="4">
    <source>
        <dbReference type="Proteomes" id="UP001058353"/>
    </source>
</evidence>
<proteinExistence type="predicted"/>
<dbReference type="Gene3D" id="3.40.710.10">
    <property type="entry name" value="DD-peptidase/beta-lactamase superfamily"/>
    <property type="match status" value="1"/>
</dbReference>
<gene>
    <name evidence="3" type="ORF">KAM644c_02250</name>
</gene>
<feature type="domain" description="Beta-lactamase-related" evidence="2">
    <location>
        <begin position="44"/>
        <end position="375"/>
    </location>
</feature>
<feature type="signal peptide" evidence="1">
    <location>
        <begin position="1"/>
        <end position="24"/>
    </location>
</feature>
<dbReference type="PROSITE" id="PS51257">
    <property type="entry name" value="PROKAR_LIPOPROTEIN"/>
    <property type="match status" value="1"/>
</dbReference>
<dbReference type="InterPro" id="IPR012338">
    <property type="entry name" value="Beta-lactam/transpept-like"/>
</dbReference>
<evidence type="ECO:0000259" key="2">
    <source>
        <dbReference type="Pfam" id="PF00144"/>
    </source>
</evidence>
<dbReference type="Proteomes" id="UP001058353">
    <property type="component" value="Chromosome"/>
</dbReference>
<keyword evidence="1" id="KW-0732">Signal</keyword>
<reference evidence="3" key="1">
    <citation type="submission" date="2022-07" db="EMBL/GenBank/DDBJ databases">
        <title>Complete genome sequence of carbapenem-resistant Klebsiella spp. in Japan.</title>
        <authorList>
            <person name="Maehana S."/>
            <person name="Suzuki M."/>
            <person name="Kitasato H."/>
        </authorList>
    </citation>
    <scope>NUCLEOTIDE SEQUENCE</scope>
    <source>
        <strain evidence="3">KAM644</strain>
    </source>
</reference>
<dbReference type="EMBL" id="AP026407">
    <property type="protein sequence ID" value="BDO11159.1"/>
    <property type="molecule type" value="Genomic_DNA"/>
</dbReference>
<dbReference type="AlphaFoldDB" id="A0AAN1Y0V5"/>
<dbReference type="InterPro" id="IPR001466">
    <property type="entry name" value="Beta-lactam-related"/>
</dbReference>
<dbReference type="Pfam" id="PF00144">
    <property type="entry name" value="Beta-lactamase"/>
    <property type="match status" value="1"/>
</dbReference>
<keyword evidence="3" id="KW-0378">Hydrolase</keyword>
<dbReference type="GO" id="GO:0016787">
    <property type="term" value="F:hydrolase activity"/>
    <property type="evidence" value="ECO:0007669"/>
    <property type="project" value="UniProtKB-KW"/>
</dbReference>
<dbReference type="PANTHER" id="PTHR46825:SF8">
    <property type="entry name" value="BETA-LACTAMASE-RELATED"/>
    <property type="match status" value="1"/>
</dbReference>
<name>A0AAN1Y0V5_9ENTR</name>
<dbReference type="InterPro" id="IPR050491">
    <property type="entry name" value="AmpC-like"/>
</dbReference>
<sequence>MKKRLGLVLLALLLISGCSGTLSQMSPPSNETSLTGRNGQRLSVDDYVRHYMREKQVSGMVVAIIHHNGPAEFHCFGVTDDQHRYPITPHTLFALGSLSKGVTAEVVTMLVNEGRFHWHDTLQTLLPPGTALSEDARKITLLQLVTHTSGLPRQPMNMLSLEHLLAYLNDGENFYHELDADGVLSYLQNFQAPAEPAPSYSNLGYAILGYLLQYQTGESIETLASRMIFRPLAMGNTSFLPQTLRDYPWRALGHAGDQPKFKPRGALTPDWQFRHNMVGAASLYSDAGDLIHYARAHFAPTGQAALDQAFRDVSVDYYPRRIEAANIAWVTDTFGEQQLTYQVGYIGGYSSYIGFDKANQNAVVVLQNSFNWSNYIGHQILRHLAAQ</sequence>
<accession>A0AAN1Y0V5</accession>
<feature type="chain" id="PRO_5042880381" evidence="1">
    <location>
        <begin position="25"/>
        <end position="387"/>
    </location>
</feature>